<dbReference type="GO" id="GO:0046872">
    <property type="term" value="F:metal ion binding"/>
    <property type="evidence" value="ECO:0007669"/>
    <property type="project" value="UniProtKB-KW"/>
</dbReference>
<keyword evidence="3 4" id="KW-0408">Iron</keyword>
<protein>
    <submittedName>
        <fullName evidence="7">Cytochrome C oxidase, cbb3-type, subunit III</fullName>
    </submittedName>
</protein>
<dbReference type="EMBL" id="FOSQ01000015">
    <property type="protein sequence ID" value="SFL03236.1"/>
    <property type="molecule type" value="Genomic_DNA"/>
</dbReference>
<keyword evidence="8" id="KW-1185">Reference proteome</keyword>
<dbReference type="SUPFAM" id="SSF46626">
    <property type="entry name" value="Cytochrome c"/>
    <property type="match status" value="1"/>
</dbReference>
<dbReference type="InterPro" id="IPR036909">
    <property type="entry name" value="Cyt_c-like_dom_sf"/>
</dbReference>
<dbReference type="STRING" id="1123062.SAMN02745775_11552"/>
<feature type="signal peptide" evidence="5">
    <location>
        <begin position="1"/>
        <end position="21"/>
    </location>
</feature>
<proteinExistence type="predicted"/>
<evidence type="ECO:0000256" key="3">
    <source>
        <dbReference type="ARBA" id="ARBA00023004"/>
    </source>
</evidence>
<sequence length="106" mass="11452">MRAMRFMRLGMLAALPATAWADGEAVDRGRWLARQWCSACHTIAAQAPGGRNDAAPAFPTIAARRGATAEGIATYLRLPHANMPDHGLTARQAQDLAAYILAQRPR</sequence>
<dbReference type="Proteomes" id="UP000199473">
    <property type="component" value="Unassembled WGS sequence"/>
</dbReference>
<evidence type="ECO:0000313" key="8">
    <source>
        <dbReference type="Proteomes" id="UP000199473"/>
    </source>
</evidence>
<dbReference type="Pfam" id="PF13442">
    <property type="entry name" value="Cytochrome_CBB3"/>
    <property type="match status" value="1"/>
</dbReference>
<dbReference type="GO" id="GO:0020037">
    <property type="term" value="F:heme binding"/>
    <property type="evidence" value="ECO:0007669"/>
    <property type="project" value="InterPro"/>
</dbReference>
<dbReference type="Gene3D" id="1.10.760.10">
    <property type="entry name" value="Cytochrome c-like domain"/>
    <property type="match status" value="1"/>
</dbReference>
<dbReference type="PROSITE" id="PS51007">
    <property type="entry name" value="CYTC"/>
    <property type="match status" value="1"/>
</dbReference>
<evidence type="ECO:0000256" key="4">
    <source>
        <dbReference type="PROSITE-ProRule" id="PRU00433"/>
    </source>
</evidence>
<dbReference type="InterPro" id="IPR009056">
    <property type="entry name" value="Cyt_c-like_dom"/>
</dbReference>
<feature type="chain" id="PRO_5011607033" evidence="5">
    <location>
        <begin position="22"/>
        <end position="106"/>
    </location>
</feature>
<name>A0A1I4EFW9_9PROT</name>
<dbReference type="RefSeq" id="WP_175534180.1">
    <property type="nucleotide sequence ID" value="NZ_FOSQ01000015.1"/>
</dbReference>
<accession>A0A1I4EFW9</accession>
<keyword evidence="2 4" id="KW-0479">Metal-binding</keyword>
<reference evidence="7 8" key="1">
    <citation type="submission" date="2016-10" db="EMBL/GenBank/DDBJ databases">
        <authorList>
            <person name="de Groot N.N."/>
        </authorList>
    </citation>
    <scope>NUCLEOTIDE SEQUENCE [LARGE SCALE GENOMIC DNA]</scope>
    <source>
        <strain evidence="7 8">DSM 19981</strain>
    </source>
</reference>
<feature type="domain" description="Cytochrome c" evidence="6">
    <location>
        <begin position="24"/>
        <end position="104"/>
    </location>
</feature>
<dbReference type="GO" id="GO:0009055">
    <property type="term" value="F:electron transfer activity"/>
    <property type="evidence" value="ECO:0007669"/>
    <property type="project" value="InterPro"/>
</dbReference>
<evidence type="ECO:0000256" key="5">
    <source>
        <dbReference type="SAM" id="SignalP"/>
    </source>
</evidence>
<evidence type="ECO:0000256" key="2">
    <source>
        <dbReference type="ARBA" id="ARBA00022723"/>
    </source>
</evidence>
<keyword evidence="1 4" id="KW-0349">Heme</keyword>
<gene>
    <name evidence="7" type="ORF">SAMN02745775_11552</name>
</gene>
<dbReference type="AlphaFoldDB" id="A0A1I4EFW9"/>
<keyword evidence="5" id="KW-0732">Signal</keyword>
<evidence type="ECO:0000256" key="1">
    <source>
        <dbReference type="ARBA" id="ARBA00022617"/>
    </source>
</evidence>
<evidence type="ECO:0000259" key="6">
    <source>
        <dbReference type="PROSITE" id="PS51007"/>
    </source>
</evidence>
<evidence type="ECO:0000313" key="7">
    <source>
        <dbReference type="EMBL" id="SFL03236.1"/>
    </source>
</evidence>
<organism evidence="7 8">
    <name type="scientific">Falsiroseomonas stagni DSM 19981</name>
    <dbReference type="NCBI Taxonomy" id="1123062"/>
    <lineage>
        <taxon>Bacteria</taxon>
        <taxon>Pseudomonadati</taxon>
        <taxon>Pseudomonadota</taxon>
        <taxon>Alphaproteobacteria</taxon>
        <taxon>Acetobacterales</taxon>
        <taxon>Roseomonadaceae</taxon>
        <taxon>Falsiroseomonas</taxon>
    </lineage>
</organism>